<organism evidence="2 3">
    <name type="scientific">Tritrichomonas musculus</name>
    <dbReference type="NCBI Taxonomy" id="1915356"/>
    <lineage>
        <taxon>Eukaryota</taxon>
        <taxon>Metamonada</taxon>
        <taxon>Parabasalia</taxon>
        <taxon>Tritrichomonadida</taxon>
        <taxon>Tritrichomonadidae</taxon>
        <taxon>Tritrichomonas</taxon>
    </lineage>
</organism>
<evidence type="ECO:0000313" key="2">
    <source>
        <dbReference type="EMBL" id="KAK8876231.1"/>
    </source>
</evidence>
<evidence type="ECO:0008006" key="4">
    <source>
        <dbReference type="Google" id="ProtNLM"/>
    </source>
</evidence>
<feature type="compositionally biased region" description="Basic residues" evidence="1">
    <location>
        <begin position="349"/>
        <end position="360"/>
    </location>
</feature>
<dbReference type="Proteomes" id="UP001470230">
    <property type="component" value="Unassembled WGS sequence"/>
</dbReference>
<feature type="region of interest" description="Disordered" evidence="1">
    <location>
        <begin position="348"/>
        <end position="367"/>
    </location>
</feature>
<feature type="compositionally biased region" description="Basic and acidic residues" evidence="1">
    <location>
        <begin position="228"/>
        <end position="242"/>
    </location>
</feature>
<sequence>MNPALLIAKYLFDKNGIINNDNTIQSFFDNGVAFPKLIEIAFNEEIPGIHKDPKSNFQRLWNNNKACQVLFLKNKEIRARSPNFNTERERQDLLKMILILQFFKIDINSILFEVNLILLPLNIKYDDLESMMEYECLANLLKILTNDKIKFDVDSLDFPAITKILQEANVPVVINEFSLQKNRYSFFIQIEIIFDLYSSEKAKIDNAIKEDSEDFSSEFEEDEDEDKSECSIENPEHSKSGESIEISKPSKSDSSVEISLPSKSGEPIEISEPSKSDESIENPDDTKRDKVEFENKMRKLKALPVIKLDFNIESFDQPLLAEVGKDEKNKNEEVDDLVSSVMVEFQKSMNKRRKGRKKKGEKANKLEKQKNFESRQKMLERIDRRKIDRKVRKSRYVSSEESNDYILLMILKEISLNNEYDIDGVTGIQNIDLPEFVRHFFPNKEDQEILSEICNNKNSIKKNHLIVNFLSKKSPIFSVLEFDFNNKNSERVESAIFSFYIHFLNCFFLKRTKHEILDLIAKIIFYVNKKDENEEFEGVKNYNEYEKYILYQWDTYVSLYSFTFSSEDEDNLEASFENETYMDDEKYIFRWIDKDDFLGGDLRIDKNLLYYQIQFFIDAIEKKNLLEKINVSKVDKRKEKVKNDSKKNTGENEEKTLSFIYRMAFKSMHQLDETRKHIKMDKIQTADDFWDPIDKVHIFDKGTIIDRNSRSNTKLWDSVTTNYFNYVNNIKTKGALFYSLKKPINLFRLFYYDEKEKIWMRDYETYKALKKNKNFMKGKAENKISIVVFSNSDEKDVFSMIYKFASIQNPSLDDQICVYGFCESKIAFFNFEIKLESSNEVPLFLFLHVPEKKRKMKNIGMIIFRIYFFLSILSDVDVVILNKEYYQQQLSTIALINNVKYSYGEIDIFSIDSKTESFSSSLNSIVSSKSKNGDDSSDGDEDDDFIEKKIYKDEDDEDDDNNEEEEDYVNNVSMLNRIEPRFFKRKKNCILLVNDNAIKGDITSNKKKNELFQNIDDLFNKNANHQEDRFFKDKQVLFSAQIHFINVNDENTYRDFLSNLIENVLTHNSLPEEVLNNTLYIKGSQIGKKYVDIKSNKNYVESLKKSIDLRYDMLRCFYKGKKGVIETFQNLEDEMVKYYPLIDASYRKNCAALINAKIQNVIESSNVNIEDHLKESSEKHLEYLESMIKAGSIWNKEIKDSIKKNHVNFLKKEYFDIINYFYKKNEFIPAFRNPSNRKILDDVINDDVIKLFNMFKEFKKQLNKEKNQNMVSVDVAFRRATNYSIRETENVREIKITLDSENWENEIEQDF</sequence>
<proteinExistence type="predicted"/>
<keyword evidence="3" id="KW-1185">Reference proteome</keyword>
<evidence type="ECO:0000256" key="1">
    <source>
        <dbReference type="SAM" id="MobiDB-lite"/>
    </source>
</evidence>
<accession>A0ABR2JEM5</accession>
<evidence type="ECO:0000313" key="3">
    <source>
        <dbReference type="Proteomes" id="UP001470230"/>
    </source>
</evidence>
<gene>
    <name evidence="2" type="ORF">M9Y10_006424</name>
</gene>
<feature type="region of interest" description="Disordered" evidence="1">
    <location>
        <begin position="212"/>
        <end position="291"/>
    </location>
</feature>
<name>A0ABR2JEM5_9EUKA</name>
<reference evidence="2 3" key="1">
    <citation type="submission" date="2024-04" db="EMBL/GenBank/DDBJ databases">
        <title>Tritrichomonas musculus Genome.</title>
        <authorList>
            <person name="Alves-Ferreira E."/>
            <person name="Grigg M."/>
            <person name="Lorenzi H."/>
            <person name="Galac M."/>
        </authorList>
    </citation>
    <scope>NUCLEOTIDE SEQUENCE [LARGE SCALE GENOMIC DNA]</scope>
    <source>
        <strain evidence="2 3">EAF2021</strain>
    </source>
</reference>
<feature type="compositionally biased region" description="Acidic residues" evidence="1">
    <location>
        <begin position="212"/>
        <end position="227"/>
    </location>
</feature>
<protein>
    <recommendedName>
        <fullName evidence="4">Calponin-homology (CH) domain-containing protein</fullName>
    </recommendedName>
</protein>
<comment type="caution">
    <text evidence="2">The sequence shown here is derived from an EMBL/GenBank/DDBJ whole genome shotgun (WGS) entry which is preliminary data.</text>
</comment>
<dbReference type="EMBL" id="JAPFFF010000012">
    <property type="protein sequence ID" value="KAK8876231.1"/>
    <property type="molecule type" value="Genomic_DNA"/>
</dbReference>
<feature type="compositionally biased region" description="Basic and acidic residues" evidence="1">
    <location>
        <begin position="272"/>
        <end position="291"/>
    </location>
</feature>